<dbReference type="Pfam" id="PF20150">
    <property type="entry name" value="2EXR"/>
    <property type="match status" value="1"/>
</dbReference>
<protein>
    <recommendedName>
        <fullName evidence="1">2EXR domain-containing protein</fullName>
    </recommendedName>
</protein>
<proteinExistence type="predicted"/>
<gene>
    <name evidence="2" type="ORF">B0H66DRAFT_595334</name>
</gene>
<evidence type="ECO:0000313" key="2">
    <source>
        <dbReference type="EMBL" id="KAK3312825.1"/>
    </source>
</evidence>
<dbReference type="EMBL" id="JAUEDM010000008">
    <property type="protein sequence ID" value="KAK3312825.1"/>
    <property type="molecule type" value="Genomic_DNA"/>
</dbReference>
<comment type="caution">
    <text evidence="2">The sequence shown here is derived from an EMBL/GenBank/DDBJ whole genome shotgun (WGS) entry which is preliminary data.</text>
</comment>
<sequence>MNKPESQPVFHFFRRIPPELRRAIWLLCLPRRVVGLNTAPTAEAGTCHFAPTSHRSWAPPVISAVCAESRYIVVENGVNLEKMLADLALPESRRTRWTNFYTSSLGLLWFQSMRDIVHIPLARGPYEKGDPAPMLLRLAVAKAGGRVSIMANVLLGFHDTGFTQAPFSGLEPGIYPAVWELFFRLSHNNSEVNFVLELVNIHIPFCAGRSSGLFGLLGDESVQLVDAMDETAILPFYNLWSTHGHGSKLDRGTANFFMSVLENTPLFMRRVRQWRADITKVWMWHLWLGAHETQKKKGPIRANDLKTDQVWRPPGSWGQGIKRKILQLGIDLLRFELNKDNQWVAGTLAKLPVPRLVIMFRLYGKDCCLGKDAEAKIIEFGSLD</sequence>
<dbReference type="AlphaFoldDB" id="A0AAE0HTV5"/>
<organism evidence="2 3">
    <name type="scientific">Apodospora peruviana</name>
    <dbReference type="NCBI Taxonomy" id="516989"/>
    <lineage>
        <taxon>Eukaryota</taxon>
        <taxon>Fungi</taxon>
        <taxon>Dikarya</taxon>
        <taxon>Ascomycota</taxon>
        <taxon>Pezizomycotina</taxon>
        <taxon>Sordariomycetes</taxon>
        <taxon>Sordariomycetidae</taxon>
        <taxon>Sordariales</taxon>
        <taxon>Lasiosphaeriaceae</taxon>
        <taxon>Apodospora</taxon>
    </lineage>
</organism>
<reference evidence="2" key="2">
    <citation type="submission" date="2023-06" db="EMBL/GenBank/DDBJ databases">
        <authorList>
            <consortium name="Lawrence Berkeley National Laboratory"/>
            <person name="Haridas S."/>
            <person name="Hensen N."/>
            <person name="Bonometti L."/>
            <person name="Westerberg I."/>
            <person name="Brannstrom I.O."/>
            <person name="Guillou S."/>
            <person name="Cros-Aarteil S."/>
            <person name="Calhoun S."/>
            <person name="Kuo A."/>
            <person name="Mondo S."/>
            <person name="Pangilinan J."/>
            <person name="Riley R."/>
            <person name="Labutti K."/>
            <person name="Andreopoulos B."/>
            <person name="Lipzen A."/>
            <person name="Chen C."/>
            <person name="Yanf M."/>
            <person name="Daum C."/>
            <person name="Ng V."/>
            <person name="Clum A."/>
            <person name="Steindorff A."/>
            <person name="Ohm R."/>
            <person name="Martin F."/>
            <person name="Silar P."/>
            <person name="Natvig D."/>
            <person name="Lalanne C."/>
            <person name="Gautier V."/>
            <person name="Ament-Velasquez S.L."/>
            <person name="Kruys A."/>
            <person name="Hutchinson M.I."/>
            <person name="Powell A.J."/>
            <person name="Barry K."/>
            <person name="Miller A.N."/>
            <person name="Grigoriev I.V."/>
            <person name="Debuchy R."/>
            <person name="Gladieux P."/>
            <person name="Thoren M.H."/>
            <person name="Johannesson H."/>
        </authorList>
    </citation>
    <scope>NUCLEOTIDE SEQUENCE</scope>
    <source>
        <strain evidence="2">CBS 118394</strain>
    </source>
</reference>
<dbReference type="Proteomes" id="UP001283341">
    <property type="component" value="Unassembled WGS sequence"/>
</dbReference>
<feature type="domain" description="2EXR" evidence="1">
    <location>
        <begin position="10"/>
        <end position="116"/>
    </location>
</feature>
<reference evidence="2" key="1">
    <citation type="journal article" date="2023" name="Mol. Phylogenet. Evol.">
        <title>Genome-scale phylogeny and comparative genomics of the fungal order Sordariales.</title>
        <authorList>
            <person name="Hensen N."/>
            <person name="Bonometti L."/>
            <person name="Westerberg I."/>
            <person name="Brannstrom I.O."/>
            <person name="Guillou S."/>
            <person name="Cros-Aarteil S."/>
            <person name="Calhoun S."/>
            <person name="Haridas S."/>
            <person name="Kuo A."/>
            <person name="Mondo S."/>
            <person name="Pangilinan J."/>
            <person name="Riley R."/>
            <person name="LaButti K."/>
            <person name="Andreopoulos B."/>
            <person name="Lipzen A."/>
            <person name="Chen C."/>
            <person name="Yan M."/>
            <person name="Daum C."/>
            <person name="Ng V."/>
            <person name="Clum A."/>
            <person name="Steindorff A."/>
            <person name="Ohm R.A."/>
            <person name="Martin F."/>
            <person name="Silar P."/>
            <person name="Natvig D.O."/>
            <person name="Lalanne C."/>
            <person name="Gautier V."/>
            <person name="Ament-Velasquez S.L."/>
            <person name="Kruys A."/>
            <person name="Hutchinson M.I."/>
            <person name="Powell A.J."/>
            <person name="Barry K."/>
            <person name="Miller A.N."/>
            <person name="Grigoriev I.V."/>
            <person name="Debuchy R."/>
            <person name="Gladieux P."/>
            <person name="Hiltunen Thoren M."/>
            <person name="Johannesson H."/>
        </authorList>
    </citation>
    <scope>NUCLEOTIDE SEQUENCE</scope>
    <source>
        <strain evidence="2">CBS 118394</strain>
    </source>
</reference>
<accession>A0AAE0HTV5</accession>
<dbReference type="InterPro" id="IPR045518">
    <property type="entry name" value="2EXR"/>
</dbReference>
<evidence type="ECO:0000259" key="1">
    <source>
        <dbReference type="Pfam" id="PF20150"/>
    </source>
</evidence>
<keyword evidence="3" id="KW-1185">Reference proteome</keyword>
<evidence type="ECO:0000313" key="3">
    <source>
        <dbReference type="Proteomes" id="UP001283341"/>
    </source>
</evidence>
<name>A0AAE0HTV5_9PEZI</name>